<gene>
    <name evidence="2" type="ORF">AMECASPLE_014941</name>
</gene>
<evidence type="ECO:0000256" key="1">
    <source>
        <dbReference type="SAM" id="SignalP"/>
    </source>
</evidence>
<evidence type="ECO:0008006" key="4">
    <source>
        <dbReference type="Google" id="ProtNLM"/>
    </source>
</evidence>
<feature type="signal peptide" evidence="1">
    <location>
        <begin position="1"/>
        <end position="15"/>
    </location>
</feature>
<evidence type="ECO:0000313" key="3">
    <source>
        <dbReference type="Proteomes" id="UP001469553"/>
    </source>
</evidence>
<feature type="chain" id="PRO_5047300615" description="Secreted protein" evidence="1">
    <location>
        <begin position="16"/>
        <end position="146"/>
    </location>
</feature>
<organism evidence="2 3">
    <name type="scientific">Ameca splendens</name>
    <dbReference type="NCBI Taxonomy" id="208324"/>
    <lineage>
        <taxon>Eukaryota</taxon>
        <taxon>Metazoa</taxon>
        <taxon>Chordata</taxon>
        <taxon>Craniata</taxon>
        <taxon>Vertebrata</taxon>
        <taxon>Euteleostomi</taxon>
        <taxon>Actinopterygii</taxon>
        <taxon>Neopterygii</taxon>
        <taxon>Teleostei</taxon>
        <taxon>Neoteleostei</taxon>
        <taxon>Acanthomorphata</taxon>
        <taxon>Ovalentaria</taxon>
        <taxon>Atherinomorphae</taxon>
        <taxon>Cyprinodontiformes</taxon>
        <taxon>Goodeidae</taxon>
        <taxon>Ameca</taxon>
    </lineage>
</organism>
<proteinExistence type="predicted"/>
<name>A0ABV0XQL1_9TELE</name>
<accession>A0ABV0XQL1</accession>
<reference evidence="2 3" key="1">
    <citation type="submission" date="2021-06" db="EMBL/GenBank/DDBJ databases">
        <authorList>
            <person name="Palmer J.M."/>
        </authorList>
    </citation>
    <scope>NUCLEOTIDE SEQUENCE [LARGE SCALE GENOMIC DNA]</scope>
    <source>
        <strain evidence="2 3">AS_MEX2019</strain>
        <tissue evidence="2">Muscle</tissue>
    </source>
</reference>
<dbReference type="EMBL" id="JAHRIP010010436">
    <property type="protein sequence ID" value="MEQ2283763.1"/>
    <property type="molecule type" value="Genomic_DNA"/>
</dbReference>
<keyword evidence="1" id="KW-0732">Signal</keyword>
<comment type="caution">
    <text evidence="2">The sequence shown here is derived from an EMBL/GenBank/DDBJ whole genome shotgun (WGS) entry which is preliminary data.</text>
</comment>
<keyword evidence="3" id="KW-1185">Reference proteome</keyword>
<protein>
    <recommendedName>
        <fullName evidence="4">Secreted protein</fullName>
    </recommendedName>
</protein>
<dbReference type="Proteomes" id="UP001469553">
    <property type="component" value="Unassembled WGS sequence"/>
</dbReference>
<sequence length="146" mass="15854">MWFVCIGEWLCFVSCSLLFPSFAPDPLKGWDVPAVLLHHLQGITSSSHSMTGSAGLPTSFRLSVLTAKYLPGGCLVHLSECPLVVLGSIYYCKTHLGSLFTSAKAFFYMPPATKPHLEVCSVQQNIPQISGHTVDACVKSSFALLY</sequence>
<evidence type="ECO:0000313" key="2">
    <source>
        <dbReference type="EMBL" id="MEQ2283763.1"/>
    </source>
</evidence>